<accession>A0ABP9L8X9</accession>
<evidence type="ECO:0000256" key="1">
    <source>
        <dbReference type="SAM" id="MobiDB-lite"/>
    </source>
</evidence>
<name>A0ABP9L8X9_9ACTN</name>
<protein>
    <recommendedName>
        <fullName evidence="4">ATP-binding protein</fullName>
    </recommendedName>
</protein>
<evidence type="ECO:0000313" key="3">
    <source>
        <dbReference type="Proteomes" id="UP001500124"/>
    </source>
</evidence>
<dbReference type="InterPro" id="IPR027417">
    <property type="entry name" value="P-loop_NTPase"/>
</dbReference>
<proteinExistence type="predicted"/>
<dbReference type="Proteomes" id="UP001500124">
    <property type="component" value="Unassembled WGS sequence"/>
</dbReference>
<dbReference type="EMBL" id="BAABKC010000106">
    <property type="protein sequence ID" value="GAA5073570.1"/>
    <property type="molecule type" value="Genomic_DNA"/>
</dbReference>
<keyword evidence="3" id="KW-1185">Reference proteome</keyword>
<comment type="caution">
    <text evidence="2">The sequence shown here is derived from an EMBL/GenBank/DDBJ whole genome shotgun (WGS) entry which is preliminary data.</text>
</comment>
<feature type="region of interest" description="Disordered" evidence="1">
    <location>
        <begin position="102"/>
        <end position="129"/>
    </location>
</feature>
<dbReference type="SUPFAM" id="SSF52540">
    <property type="entry name" value="P-loop containing nucleoside triphosphate hydrolases"/>
    <property type="match status" value="1"/>
</dbReference>
<sequence length="376" mass="42662">MPNANCSLFGTPPEDGHAPWPTYEPLAPWHITGHEDLWVDIDHLPNALLTFRNTMGAVARGIRPGEDGHGHLVVVSGLPGTGKSSLLHRCVHELVQLLDGFEEPADDPAPCESTASARPERPWSRRRPARSVHVVRIDGSANEGRGLGSPPGAEPFVPQYDMTVHRIAHLIVEKLCADEEFAAAWHGADRPEQPDPYLAWRRLTTTLEARGRTLVVIVPHIDWQDADIARRFLRFCYDRSTRGVVFFVETKRTDVGRDLDTFFTEKERMGITHLQTSALRPQDWGKYLRHWMEVRDIPAPKIVIHDDVLEYQPETWALLSISRLQDCLRQVSQEAVLNDEGQLRMSHVADWFEAHRPKPDAFLREPGTTRHGQETR</sequence>
<organism evidence="2 3">
    <name type="scientific">Streptomyces similanensis</name>
    <dbReference type="NCBI Taxonomy" id="1274988"/>
    <lineage>
        <taxon>Bacteria</taxon>
        <taxon>Bacillati</taxon>
        <taxon>Actinomycetota</taxon>
        <taxon>Actinomycetes</taxon>
        <taxon>Kitasatosporales</taxon>
        <taxon>Streptomycetaceae</taxon>
        <taxon>Streptomyces</taxon>
    </lineage>
</organism>
<evidence type="ECO:0000313" key="2">
    <source>
        <dbReference type="EMBL" id="GAA5073570.1"/>
    </source>
</evidence>
<reference evidence="3" key="1">
    <citation type="journal article" date="2019" name="Int. J. Syst. Evol. Microbiol.">
        <title>The Global Catalogue of Microorganisms (GCM) 10K type strain sequencing project: providing services to taxonomists for standard genome sequencing and annotation.</title>
        <authorList>
            <consortium name="The Broad Institute Genomics Platform"/>
            <consortium name="The Broad Institute Genome Sequencing Center for Infectious Disease"/>
            <person name="Wu L."/>
            <person name="Ma J."/>
        </authorList>
    </citation>
    <scope>NUCLEOTIDE SEQUENCE [LARGE SCALE GENOMIC DNA]</scope>
    <source>
        <strain evidence="3">JCM 18410</strain>
    </source>
</reference>
<dbReference type="RefSeq" id="WP_345671274.1">
    <property type="nucleotide sequence ID" value="NZ_BAABKC010000106.1"/>
</dbReference>
<gene>
    <name evidence="2" type="ORF">GCM10023336_61020</name>
</gene>
<evidence type="ECO:0008006" key="4">
    <source>
        <dbReference type="Google" id="ProtNLM"/>
    </source>
</evidence>